<accession>A0A9P3PME1</accession>
<evidence type="ECO:0000313" key="2">
    <source>
        <dbReference type="Proteomes" id="UP001063166"/>
    </source>
</evidence>
<protein>
    <submittedName>
        <fullName evidence="1">ATP binding</fullName>
    </submittedName>
</protein>
<dbReference type="EMBL" id="BRPK01000004">
    <property type="protein sequence ID" value="GLB37967.1"/>
    <property type="molecule type" value="Genomic_DNA"/>
</dbReference>
<keyword evidence="2" id="KW-1185">Reference proteome</keyword>
<dbReference type="Proteomes" id="UP001063166">
    <property type="component" value="Unassembled WGS sequence"/>
</dbReference>
<proteinExistence type="predicted"/>
<comment type="caution">
    <text evidence="1">The sequence shown here is derived from an EMBL/GenBank/DDBJ whole genome shotgun (WGS) entry which is preliminary data.</text>
</comment>
<dbReference type="InterPro" id="IPR043129">
    <property type="entry name" value="ATPase_NBD"/>
</dbReference>
<name>A0A9P3PME1_LYOSH</name>
<evidence type="ECO:0000313" key="1">
    <source>
        <dbReference type="EMBL" id="GLB37967.1"/>
    </source>
</evidence>
<dbReference type="CDD" id="cd10170">
    <property type="entry name" value="ASKHA_NBD_HSP70"/>
    <property type="match status" value="1"/>
</dbReference>
<dbReference type="Gene3D" id="3.30.420.40">
    <property type="match status" value="1"/>
</dbReference>
<gene>
    <name evidence="1" type="ORF">LshimejAT787_0410180</name>
</gene>
<dbReference type="OrthoDB" id="2963168at2759"/>
<dbReference type="AlphaFoldDB" id="A0A9P3PME1"/>
<dbReference type="PANTHER" id="PTHR14187">
    <property type="entry name" value="ALPHA KINASE/ELONGATION FACTOR 2 KINASE"/>
    <property type="match status" value="1"/>
</dbReference>
<dbReference type="SUPFAM" id="SSF53067">
    <property type="entry name" value="Actin-like ATPase domain"/>
    <property type="match status" value="2"/>
</dbReference>
<reference evidence="1" key="1">
    <citation type="submission" date="2022-07" db="EMBL/GenBank/DDBJ databases">
        <title>The genome of Lyophyllum shimeji provides insight into the initial evolution of ectomycorrhizal fungal genome.</title>
        <authorList>
            <person name="Kobayashi Y."/>
            <person name="Shibata T."/>
            <person name="Hirakawa H."/>
            <person name="Shigenobu S."/>
            <person name="Nishiyama T."/>
            <person name="Yamada A."/>
            <person name="Hasebe M."/>
            <person name="Kawaguchi M."/>
        </authorList>
    </citation>
    <scope>NUCLEOTIDE SEQUENCE</scope>
    <source>
        <strain evidence="1">AT787</strain>
    </source>
</reference>
<dbReference type="PANTHER" id="PTHR14187:SF5">
    <property type="entry name" value="HEAT SHOCK 70 KDA PROTEIN 12A"/>
    <property type="match status" value="1"/>
</dbReference>
<sequence length="596" mass="66336">MVTRTPYNGPRRKLVLALDVGTTFSGISFCILEPGQVPVIKGVTRFPAQEQVGGDSKIPTIIYYDQYGVVRAAGAEALKEGLEDMIEDEGWTKAEWFKLHLRPKSAANACAVMQKLSPLPRNMTVVDVFADFLRYLNKCAQTFIRETHANGDLLWKSVEKHIEFVLPHPNGWEGAQQAQLRNAAVRAGLVPDSNEGRSRVHFVTEGEASLHFCIQRGLTTEAMKNGDGILIVDAGGGTIDISAYGQTSTSAGLSFQEVAPAQCYFEGSIFVTNYARAFLSNLLKDSQFYDDVDYIARCFDKTTKLRFRNSGESQFIKFGSARDKDPGLGIRSGQLRLKGTDVAKFFKPSISCIIKCILEQRRSASKTISTVFLVGGFAASDWLLTQLKNSLEPKGINFSRPDGHVNKAVADGGVSFYIDHFVTARVAKFACGVDCSIPYIPADFEHRQRYHAMWRDAAGIDRIPSAFDTILPKDTQVEERTEFRRSYDYTRKAHGDLPNQISVDVLCYRGCSANPRWTDQETEMYTPLCTVVADTRQFKTTLGTPRPAADGSGWYYQMSFDVILNFGLTELTAQLCWEEDGMEIRSPAEVIYDCAL</sequence>
<organism evidence="1 2">
    <name type="scientific">Lyophyllum shimeji</name>
    <name type="common">Hon-shimeji</name>
    <name type="synonym">Tricholoma shimeji</name>
    <dbReference type="NCBI Taxonomy" id="47721"/>
    <lineage>
        <taxon>Eukaryota</taxon>
        <taxon>Fungi</taxon>
        <taxon>Dikarya</taxon>
        <taxon>Basidiomycota</taxon>
        <taxon>Agaricomycotina</taxon>
        <taxon>Agaricomycetes</taxon>
        <taxon>Agaricomycetidae</taxon>
        <taxon>Agaricales</taxon>
        <taxon>Tricholomatineae</taxon>
        <taxon>Lyophyllaceae</taxon>
        <taxon>Lyophyllum</taxon>
    </lineage>
</organism>